<dbReference type="GO" id="GO:0005829">
    <property type="term" value="C:cytosol"/>
    <property type="evidence" value="ECO:0007669"/>
    <property type="project" value="TreeGrafter"/>
</dbReference>
<sequence length="355" mass="39169">MATTNDPSTILRDSDFPELTNDLILRAARGEHVERTPVWIMRQAGRYLPEFREARKRNDFFTICRSPELACEVTLQPIDRYAGLLDASIIFSDILVVPQAMGMEVQMLEKQGPHFPNPSKLRRPSPPQQEPNIHETLQYVMDAITLTRKSLNGRYPDASKELLACLSTLKAGAQMLQVFDSNAGELAPSDFSHFVLPGLLEIATRVKSELKALNLSAPIVVFARNAHYALEPLSDSDYDVIQVDFTLSPHVVHNAVKHKKVVQGNADPSLLYASAEKIESTVKDMLDGFGTSNGYIANLGHGMYPDHDPEHLKAYLTAIKEYSTAKNASTTAGGKKRKTASAQGSPVKSPTKAKK</sequence>
<dbReference type="Gene3D" id="3.20.20.210">
    <property type="match status" value="2"/>
</dbReference>
<dbReference type="PANTHER" id="PTHR21091:SF169">
    <property type="entry name" value="UROPORPHYRINOGEN DECARBOXYLASE"/>
    <property type="match status" value="1"/>
</dbReference>
<keyword evidence="4" id="KW-0210">Decarboxylase</keyword>
<dbReference type="Pfam" id="PF01208">
    <property type="entry name" value="URO-D"/>
    <property type="match status" value="2"/>
</dbReference>
<evidence type="ECO:0000256" key="5">
    <source>
        <dbReference type="ARBA" id="ARBA00023239"/>
    </source>
</evidence>
<comment type="caution">
    <text evidence="9">The sequence shown here is derived from an EMBL/GenBank/DDBJ whole genome shotgun (WGS) entry which is preliminary data.</text>
</comment>
<evidence type="ECO:0000256" key="7">
    <source>
        <dbReference type="SAM" id="MobiDB-lite"/>
    </source>
</evidence>
<dbReference type="InterPro" id="IPR006361">
    <property type="entry name" value="Uroporphyrinogen_deCO2ase_HemE"/>
</dbReference>
<evidence type="ECO:0000256" key="3">
    <source>
        <dbReference type="ARBA" id="ARBA00012288"/>
    </source>
</evidence>
<dbReference type="InterPro" id="IPR000257">
    <property type="entry name" value="Uroporphyrinogen_deCOase"/>
</dbReference>
<keyword evidence="10" id="KW-1185">Reference proteome</keyword>
<dbReference type="EC" id="4.1.1.37" evidence="3"/>
<protein>
    <recommendedName>
        <fullName evidence="3">uroporphyrinogen decarboxylase</fullName>
        <ecNumber evidence="3">4.1.1.37</ecNumber>
    </recommendedName>
</protein>
<gene>
    <name evidence="9" type="ORF">BCR33DRAFT_758470</name>
</gene>
<evidence type="ECO:0000259" key="8">
    <source>
        <dbReference type="PROSITE" id="PS00906"/>
    </source>
</evidence>
<evidence type="ECO:0000256" key="1">
    <source>
        <dbReference type="ARBA" id="ARBA00004804"/>
    </source>
</evidence>
<dbReference type="STRING" id="329046.A0A1Y2C201"/>
<dbReference type="UniPathway" id="UPA00251">
    <property type="reaction ID" value="UER00321"/>
</dbReference>
<reference evidence="9 10" key="1">
    <citation type="submission" date="2016-07" db="EMBL/GenBank/DDBJ databases">
        <title>Pervasive Adenine N6-methylation of Active Genes in Fungi.</title>
        <authorList>
            <consortium name="DOE Joint Genome Institute"/>
            <person name="Mondo S.J."/>
            <person name="Dannebaum R.O."/>
            <person name="Kuo R.C."/>
            <person name="Labutti K."/>
            <person name="Haridas S."/>
            <person name="Kuo A."/>
            <person name="Salamov A."/>
            <person name="Ahrendt S.R."/>
            <person name="Lipzen A."/>
            <person name="Sullivan W."/>
            <person name="Andreopoulos W.B."/>
            <person name="Clum A."/>
            <person name="Lindquist E."/>
            <person name="Daum C."/>
            <person name="Ramamoorthy G.K."/>
            <person name="Gryganskyi A."/>
            <person name="Culley D."/>
            <person name="Magnuson J.K."/>
            <person name="James T.Y."/>
            <person name="O'Malley M.A."/>
            <person name="Stajich J.E."/>
            <person name="Spatafora J.W."/>
            <person name="Visel A."/>
            <person name="Grigoriev I.V."/>
        </authorList>
    </citation>
    <scope>NUCLEOTIDE SEQUENCE [LARGE SCALE GENOMIC DNA]</scope>
    <source>
        <strain evidence="9 10">JEL800</strain>
    </source>
</reference>
<dbReference type="Proteomes" id="UP000193642">
    <property type="component" value="Unassembled WGS sequence"/>
</dbReference>
<dbReference type="PANTHER" id="PTHR21091">
    <property type="entry name" value="METHYLTETRAHYDROFOLATE:HOMOCYSTEINE METHYLTRANSFERASE RELATED"/>
    <property type="match status" value="1"/>
</dbReference>
<feature type="domain" description="Uroporphyrinogen decarboxylase (URO-D)" evidence="8">
    <location>
        <begin position="37"/>
        <end position="46"/>
    </location>
</feature>
<dbReference type="SUPFAM" id="SSF51726">
    <property type="entry name" value="UROD/MetE-like"/>
    <property type="match status" value="1"/>
</dbReference>
<evidence type="ECO:0000256" key="6">
    <source>
        <dbReference type="ARBA" id="ARBA00023244"/>
    </source>
</evidence>
<dbReference type="CDD" id="cd00717">
    <property type="entry name" value="URO-D"/>
    <property type="match status" value="1"/>
</dbReference>
<evidence type="ECO:0000313" key="10">
    <source>
        <dbReference type="Proteomes" id="UP000193642"/>
    </source>
</evidence>
<keyword evidence="6" id="KW-0627">Porphyrin biosynthesis</keyword>
<evidence type="ECO:0000256" key="2">
    <source>
        <dbReference type="ARBA" id="ARBA00009935"/>
    </source>
</evidence>
<accession>A0A1Y2C201</accession>
<keyword evidence="5" id="KW-0456">Lyase</keyword>
<dbReference type="OrthoDB" id="339900at2759"/>
<dbReference type="PROSITE" id="PS00906">
    <property type="entry name" value="UROD_1"/>
    <property type="match status" value="1"/>
</dbReference>
<comment type="similarity">
    <text evidence="2">Belongs to the uroporphyrinogen decarboxylase family.</text>
</comment>
<dbReference type="InterPro" id="IPR038071">
    <property type="entry name" value="UROD/MetE-like_sf"/>
</dbReference>
<feature type="region of interest" description="Disordered" evidence="7">
    <location>
        <begin position="325"/>
        <end position="355"/>
    </location>
</feature>
<dbReference type="GO" id="GO:0004853">
    <property type="term" value="F:uroporphyrinogen decarboxylase activity"/>
    <property type="evidence" value="ECO:0007669"/>
    <property type="project" value="UniProtKB-EC"/>
</dbReference>
<name>A0A1Y2C201_9FUNG</name>
<organism evidence="9 10">
    <name type="scientific">Rhizoclosmatium globosum</name>
    <dbReference type="NCBI Taxonomy" id="329046"/>
    <lineage>
        <taxon>Eukaryota</taxon>
        <taxon>Fungi</taxon>
        <taxon>Fungi incertae sedis</taxon>
        <taxon>Chytridiomycota</taxon>
        <taxon>Chytridiomycota incertae sedis</taxon>
        <taxon>Chytridiomycetes</taxon>
        <taxon>Chytridiales</taxon>
        <taxon>Chytriomycetaceae</taxon>
        <taxon>Rhizoclosmatium</taxon>
    </lineage>
</organism>
<evidence type="ECO:0000313" key="9">
    <source>
        <dbReference type="EMBL" id="ORY41073.1"/>
    </source>
</evidence>
<dbReference type="EMBL" id="MCGO01000033">
    <property type="protein sequence ID" value="ORY41073.1"/>
    <property type="molecule type" value="Genomic_DNA"/>
</dbReference>
<evidence type="ECO:0000256" key="4">
    <source>
        <dbReference type="ARBA" id="ARBA00022793"/>
    </source>
</evidence>
<comment type="pathway">
    <text evidence="1">Porphyrin-containing compound metabolism; protoporphyrin-IX biosynthesis; coproporphyrinogen-III from 5-aminolevulinate: step 4/4.</text>
</comment>
<dbReference type="GO" id="GO:0006782">
    <property type="term" value="P:protoporphyrinogen IX biosynthetic process"/>
    <property type="evidence" value="ECO:0007669"/>
    <property type="project" value="UniProtKB-UniPathway"/>
</dbReference>
<dbReference type="AlphaFoldDB" id="A0A1Y2C201"/>
<proteinExistence type="inferred from homology"/>